<evidence type="ECO:0000313" key="3">
    <source>
        <dbReference type="Proteomes" id="UP000199533"/>
    </source>
</evidence>
<dbReference type="OrthoDB" id="8561347at2"/>
<sequence length="223" mass="25533">MTENDFEKFRIGLSGVHDFYEKSLSDFTLDLWWNAMKRFDLKAIVEGFNRHVSNPDQGKWMPKPADIIKMIKGGTQDSALIAWAAVDKHLRQVGTYQSIIFDDPLIHRVLSDMGGWILLGTKKDEEWPFVAKEFEARYRGYKSRNEIPDYPSHLIGIAEMHNAKENFRIDPPFLAGNREKALMVYKGGNDHPELENGIGMQRFQKDLVNSVGSICNLDKEDAA</sequence>
<reference evidence="3" key="1">
    <citation type="submission" date="2016-10" db="EMBL/GenBank/DDBJ databases">
        <authorList>
            <person name="Varghese N."/>
            <person name="Submissions S."/>
        </authorList>
    </citation>
    <scope>NUCLEOTIDE SEQUENCE [LARGE SCALE GENOMIC DNA]</scope>
    <source>
        <strain evidence="3">Nm69</strain>
    </source>
</reference>
<evidence type="ECO:0000313" key="2">
    <source>
        <dbReference type="EMBL" id="SFK64043.1"/>
    </source>
</evidence>
<dbReference type="EMBL" id="FOSP01000011">
    <property type="protein sequence ID" value="SFK64043.1"/>
    <property type="molecule type" value="Genomic_DNA"/>
</dbReference>
<name>A0A1I4B675_9PROT</name>
<keyword evidence="3" id="KW-1185">Reference proteome</keyword>
<gene>
    <name evidence="2" type="ORF">SAMN05216302_101144</name>
</gene>
<dbReference type="AlphaFoldDB" id="A0A1I4B675"/>
<dbReference type="InterPro" id="IPR045521">
    <property type="entry name" value="DUF6475"/>
</dbReference>
<accession>A0A1I4B675</accession>
<dbReference type="Proteomes" id="UP000199533">
    <property type="component" value="Unassembled WGS sequence"/>
</dbReference>
<organism evidence="2 3">
    <name type="scientific">Nitrosomonas aestuarii</name>
    <dbReference type="NCBI Taxonomy" id="52441"/>
    <lineage>
        <taxon>Bacteria</taxon>
        <taxon>Pseudomonadati</taxon>
        <taxon>Pseudomonadota</taxon>
        <taxon>Betaproteobacteria</taxon>
        <taxon>Nitrosomonadales</taxon>
        <taxon>Nitrosomonadaceae</taxon>
        <taxon>Nitrosomonas</taxon>
    </lineage>
</organism>
<feature type="domain" description="DUF6475" evidence="1">
    <location>
        <begin position="99"/>
        <end position="188"/>
    </location>
</feature>
<dbReference type="RefSeq" id="WP_090699112.1">
    <property type="nucleotide sequence ID" value="NZ_FOSP01000011.1"/>
</dbReference>
<proteinExistence type="predicted"/>
<dbReference type="STRING" id="52441.SAMN05216302_101144"/>
<dbReference type="Pfam" id="PF20081">
    <property type="entry name" value="DUF6475"/>
    <property type="match status" value="1"/>
</dbReference>
<evidence type="ECO:0000259" key="1">
    <source>
        <dbReference type="Pfam" id="PF20081"/>
    </source>
</evidence>
<protein>
    <recommendedName>
        <fullName evidence="1">DUF6475 domain-containing protein</fullName>
    </recommendedName>
</protein>